<dbReference type="GeneID" id="30144715"/>
<evidence type="ECO:0000256" key="2">
    <source>
        <dbReference type="SAM" id="MobiDB-lite"/>
    </source>
</evidence>
<feature type="compositionally biased region" description="Acidic residues" evidence="2">
    <location>
        <begin position="345"/>
        <end position="361"/>
    </location>
</feature>
<dbReference type="GO" id="GO:0006301">
    <property type="term" value="P:DNA damage tolerance"/>
    <property type="evidence" value="ECO:0007669"/>
    <property type="project" value="InterPro"/>
</dbReference>
<keyword evidence="1" id="KW-0863">Zinc-finger</keyword>
<dbReference type="RefSeq" id="XP_018987309.1">
    <property type="nucleotide sequence ID" value="XM_019126861.1"/>
</dbReference>
<dbReference type="InterPro" id="IPR001841">
    <property type="entry name" value="Znf_RING"/>
</dbReference>
<dbReference type="EMBL" id="KV454427">
    <property type="protein sequence ID" value="ODQ81981.1"/>
    <property type="molecule type" value="Genomic_DNA"/>
</dbReference>
<dbReference type="Pfam" id="PF13920">
    <property type="entry name" value="zf-C3HC4_3"/>
    <property type="match status" value="1"/>
</dbReference>
<dbReference type="InterPro" id="IPR013083">
    <property type="entry name" value="Znf_RING/FYVE/PHD"/>
</dbReference>
<sequence length="387" mass="43857">MSSLSVEDVVLNAEPNLTTALLKSVYASTVCIICQEMMHIPFSTTCGHTCCYECLNEWLTRQPQCPHCRTPILKEPVLNRSIQSVVESFVETAKIINTNITEQIEAEIEAVKKVYEHDRVKKILFKEIFSNATTCVIDRSDGVPRCGSCHWEAHGTQCLNCGVRFTIAPDEEDYYDGEEAYDEDHLEGSSSDHPLPGSSNFMDAIQRHMLRRYRDNDEDDESGASFIDDRSDLSEVDSDHVLDSEDEVGESLNEIRTGILEMEESTQNFRDWLSTNDSPRVPRAIIEDSDSEESEDDINASLRRSLGGPRKRVCLASEDEEHMDSEDNESDRRPGRRRPLHLVSDEEDEENGSDLGEDEENVNTFAELSAEEDVERSSDGELSDERW</sequence>
<evidence type="ECO:0000259" key="3">
    <source>
        <dbReference type="PROSITE" id="PS50089"/>
    </source>
</evidence>
<proteinExistence type="predicted"/>
<feature type="compositionally biased region" description="Acidic residues" evidence="2">
    <location>
        <begin position="287"/>
        <end position="298"/>
    </location>
</feature>
<dbReference type="PANTHER" id="PTHR14134:SF3">
    <property type="entry name" value="RING-CH-TYPE DOMAIN-CONTAINING PROTEIN"/>
    <property type="match status" value="1"/>
</dbReference>
<keyword evidence="1" id="KW-0862">Zinc</keyword>
<keyword evidence="1" id="KW-0479">Metal-binding</keyword>
<dbReference type="Proteomes" id="UP000094336">
    <property type="component" value="Unassembled WGS sequence"/>
</dbReference>
<dbReference type="STRING" id="984486.A0A1E3QWH5"/>
<feature type="compositionally biased region" description="Polar residues" evidence="2">
    <location>
        <begin position="188"/>
        <end position="200"/>
    </location>
</feature>
<name>A0A1E3QWH5_9ASCO</name>
<evidence type="ECO:0000313" key="4">
    <source>
        <dbReference type="EMBL" id="ODQ81981.1"/>
    </source>
</evidence>
<evidence type="ECO:0000313" key="5">
    <source>
        <dbReference type="Proteomes" id="UP000094336"/>
    </source>
</evidence>
<dbReference type="Gene3D" id="3.30.40.10">
    <property type="entry name" value="Zinc/RING finger domain, C3HC4 (zinc finger)"/>
    <property type="match status" value="1"/>
</dbReference>
<protein>
    <recommendedName>
        <fullName evidence="3">RING-type domain-containing protein</fullName>
    </recommendedName>
</protein>
<dbReference type="GO" id="GO:0006513">
    <property type="term" value="P:protein monoubiquitination"/>
    <property type="evidence" value="ECO:0007669"/>
    <property type="project" value="InterPro"/>
</dbReference>
<keyword evidence="5" id="KW-1185">Reference proteome</keyword>
<reference evidence="5" key="1">
    <citation type="submission" date="2016-05" db="EMBL/GenBank/DDBJ databases">
        <title>Comparative genomics of biotechnologically important yeasts.</title>
        <authorList>
            <consortium name="DOE Joint Genome Institute"/>
            <person name="Riley R."/>
            <person name="Haridas S."/>
            <person name="Wolfe K.H."/>
            <person name="Lopes M.R."/>
            <person name="Hittinger C.T."/>
            <person name="Goker M."/>
            <person name="Salamov A."/>
            <person name="Wisecaver J."/>
            <person name="Long T.M."/>
            <person name="Aerts A.L."/>
            <person name="Barry K."/>
            <person name="Choi C."/>
            <person name="Clum A."/>
            <person name="Coughlan A.Y."/>
            <person name="Deshpande S."/>
            <person name="Douglass A.P."/>
            <person name="Hanson S.J."/>
            <person name="Klenk H.-P."/>
            <person name="Labutti K."/>
            <person name="Lapidus A."/>
            <person name="Lindquist E."/>
            <person name="Lipzen A."/>
            <person name="Meier-Kolthoff J.P."/>
            <person name="Ohm R.A."/>
            <person name="Otillar R.P."/>
            <person name="Pangilinan J."/>
            <person name="Peng Y."/>
            <person name="Rokas A."/>
            <person name="Rosa C.A."/>
            <person name="Scheuner C."/>
            <person name="Sibirny A.A."/>
            <person name="Slot J.C."/>
            <person name="Stielow J.B."/>
            <person name="Sun H."/>
            <person name="Kurtzman C.P."/>
            <person name="Blackwell M."/>
            <person name="Grigoriev I.V."/>
            <person name="Jeffries T.W."/>
        </authorList>
    </citation>
    <scope>NUCLEOTIDE SEQUENCE [LARGE SCALE GENOMIC DNA]</scope>
    <source>
        <strain evidence="5">NRRL Y-12698</strain>
    </source>
</reference>
<dbReference type="PROSITE" id="PS50089">
    <property type="entry name" value="ZF_RING_2"/>
    <property type="match status" value="1"/>
</dbReference>
<feature type="compositionally biased region" description="Basic and acidic residues" evidence="2">
    <location>
        <begin position="227"/>
        <end position="243"/>
    </location>
</feature>
<feature type="region of interest" description="Disordered" evidence="2">
    <location>
        <begin position="214"/>
        <end position="250"/>
    </location>
</feature>
<dbReference type="InterPro" id="IPR039577">
    <property type="entry name" value="Rad18"/>
</dbReference>
<dbReference type="SMART" id="SM00184">
    <property type="entry name" value="RING"/>
    <property type="match status" value="1"/>
</dbReference>
<dbReference type="GO" id="GO:0061630">
    <property type="term" value="F:ubiquitin protein ligase activity"/>
    <property type="evidence" value="ECO:0007669"/>
    <property type="project" value="InterPro"/>
</dbReference>
<feature type="domain" description="RING-type" evidence="3">
    <location>
        <begin position="31"/>
        <end position="69"/>
    </location>
</feature>
<dbReference type="GO" id="GO:0008270">
    <property type="term" value="F:zinc ion binding"/>
    <property type="evidence" value="ECO:0007669"/>
    <property type="project" value="UniProtKB-KW"/>
</dbReference>
<accession>A0A1E3QWH5</accession>
<dbReference type="GO" id="GO:0003697">
    <property type="term" value="F:single-stranded DNA binding"/>
    <property type="evidence" value="ECO:0007669"/>
    <property type="project" value="InterPro"/>
</dbReference>
<organism evidence="4 5">
    <name type="scientific">Babjeviella inositovora NRRL Y-12698</name>
    <dbReference type="NCBI Taxonomy" id="984486"/>
    <lineage>
        <taxon>Eukaryota</taxon>
        <taxon>Fungi</taxon>
        <taxon>Dikarya</taxon>
        <taxon>Ascomycota</taxon>
        <taxon>Saccharomycotina</taxon>
        <taxon>Pichiomycetes</taxon>
        <taxon>Serinales incertae sedis</taxon>
        <taxon>Babjeviella</taxon>
    </lineage>
</organism>
<gene>
    <name evidence="4" type="ORF">BABINDRAFT_114027</name>
</gene>
<feature type="region of interest" description="Disordered" evidence="2">
    <location>
        <begin position="181"/>
        <end position="200"/>
    </location>
</feature>
<dbReference type="AlphaFoldDB" id="A0A1E3QWH5"/>
<dbReference type="SUPFAM" id="SSF57850">
    <property type="entry name" value="RING/U-box"/>
    <property type="match status" value="1"/>
</dbReference>
<dbReference type="PANTHER" id="PTHR14134">
    <property type="entry name" value="E3 UBIQUITIN-PROTEIN LIGASE RAD18"/>
    <property type="match status" value="1"/>
</dbReference>
<dbReference type="OrthoDB" id="6105938at2759"/>
<feature type="region of interest" description="Disordered" evidence="2">
    <location>
        <begin position="271"/>
        <end position="387"/>
    </location>
</feature>
<evidence type="ECO:0000256" key="1">
    <source>
        <dbReference type="PROSITE-ProRule" id="PRU00175"/>
    </source>
</evidence>
<feature type="compositionally biased region" description="Basic and acidic residues" evidence="2">
    <location>
        <begin position="375"/>
        <end position="387"/>
    </location>
</feature>
<feature type="compositionally biased region" description="Acidic residues" evidence="2">
    <location>
        <begin position="317"/>
        <end position="329"/>
    </location>
</feature>